<keyword evidence="2" id="KW-1185">Reference proteome</keyword>
<name>A0A4P8YND7_9ENTR</name>
<protein>
    <submittedName>
        <fullName evidence="1">Uncharacterized protein</fullName>
    </submittedName>
</protein>
<organism evidence="1 2">
    <name type="scientific">Jejubacter calystegiae</name>
    <dbReference type="NCBI Taxonomy" id="2579935"/>
    <lineage>
        <taxon>Bacteria</taxon>
        <taxon>Pseudomonadati</taxon>
        <taxon>Pseudomonadota</taxon>
        <taxon>Gammaproteobacteria</taxon>
        <taxon>Enterobacterales</taxon>
        <taxon>Enterobacteriaceae</taxon>
        <taxon>Jejubacter</taxon>
    </lineage>
</organism>
<evidence type="ECO:0000313" key="2">
    <source>
        <dbReference type="Proteomes" id="UP000302163"/>
    </source>
</evidence>
<dbReference type="AlphaFoldDB" id="A0A4P8YND7"/>
<sequence>MAPFPELTDDAIVELAREGGFAWIPRLSGQRRIVLAALDEERRRRVCEILRQILPLGMPPGRPDSPGQGDQRYYRIQITWTRHVSTQYQDVILLVPETDAPPALKDLWEHGEECGDP</sequence>
<proteinExistence type="predicted"/>
<dbReference type="Pfam" id="PF20242">
    <property type="entry name" value="Emfourin"/>
    <property type="match status" value="1"/>
</dbReference>
<evidence type="ECO:0000313" key="1">
    <source>
        <dbReference type="EMBL" id="QCT22369.1"/>
    </source>
</evidence>
<accession>A0A4P8YND7</accession>
<dbReference type="EMBL" id="CP040428">
    <property type="protein sequence ID" value="QCT22369.1"/>
    <property type="molecule type" value="Genomic_DNA"/>
</dbReference>
<dbReference type="Proteomes" id="UP000302163">
    <property type="component" value="Chromosome"/>
</dbReference>
<dbReference type="OrthoDB" id="8658956at2"/>
<dbReference type="KEGG" id="izh:FEM41_23355"/>
<dbReference type="RefSeq" id="WP_138098878.1">
    <property type="nucleotide sequence ID" value="NZ_CP040428.1"/>
</dbReference>
<reference evidence="1 2" key="1">
    <citation type="submission" date="2019-05" db="EMBL/GenBank/DDBJ databases">
        <title>Complete genome sequence of Izhakiella calystegiae KSNA2, an endophyte isolated from beach morning glory (Calystegia soldanella).</title>
        <authorList>
            <person name="Jiang L."/>
            <person name="Jeong J.C."/>
            <person name="Kim C.Y."/>
            <person name="Kim D.H."/>
            <person name="Kim S.W."/>
            <person name="Lee j."/>
        </authorList>
    </citation>
    <scope>NUCLEOTIDE SEQUENCE [LARGE SCALE GENOMIC DNA]</scope>
    <source>
        <strain evidence="1 2">KSNA2</strain>
    </source>
</reference>
<dbReference type="InterPro" id="IPR049457">
    <property type="entry name" value="Emfourin"/>
</dbReference>
<gene>
    <name evidence="1" type="ORF">FEM41_23355</name>
</gene>